<protein>
    <submittedName>
        <fullName evidence="1">Uncharacterized protein</fullName>
    </submittedName>
</protein>
<accession>A0A239GBL0</accession>
<evidence type="ECO:0000313" key="2">
    <source>
        <dbReference type="Proteomes" id="UP000198304"/>
    </source>
</evidence>
<sequence>MHIVLWEITYIKKVCNVNNATQLQTFDISIRNRYLKELKEKYSLSIR</sequence>
<keyword evidence="2" id="KW-1185">Reference proteome</keyword>
<evidence type="ECO:0000313" key="1">
    <source>
        <dbReference type="EMBL" id="SNS66500.1"/>
    </source>
</evidence>
<proteinExistence type="predicted"/>
<organism evidence="1 2">
    <name type="scientific">Anaerovirgula multivorans</name>
    <dbReference type="NCBI Taxonomy" id="312168"/>
    <lineage>
        <taxon>Bacteria</taxon>
        <taxon>Bacillati</taxon>
        <taxon>Bacillota</taxon>
        <taxon>Clostridia</taxon>
        <taxon>Peptostreptococcales</taxon>
        <taxon>Natronincolaceae</taxon>
        <taxon>Anaerovirgula</taxon>
    </lineage>
</organism>
<reference evidence="1 2" key="1">
    <citation type="submission" date="2017-06" db="EMBL/GenBank/DDBJ databases">
        <authorList>
            <person name="Kim H.J."/>
            <person name="Triplett B.A."/>
        </authorList>
    </citation>
    <scope>NUCLEOTIDE SEQUENCE [LARGE SCALE GENOMIC DNA]</scope>
    <source>
        <strain evidence="1 2">SCA</strain>
    </source>
</reference>
<dbReference type="Proteomes" id="UP000198304">
    <property type="component" value="Unassembled WGS sequence"/>
</dbReference>
<dbReference type="AlphaFoldDB" id="A0A239GBL0"/>
<gene>
    <name evidence="1" type="ORF">SAMN05446037_101627</name>
</gene>
<name>A0A239GBL0_9FIRM</name>
<dbReference type="EMBL" id="FZOJ01000016">
    <property type="protein sequence ID" value="SNS66500.1"/>
    <property type="molecule type" value="Genomic_DNA"/>
</dbReference>